<sequence>MTNYDDMQVYRFTVRCDRDFNRRLERAAKAAGVSPTAYVQRHFDGIFAEEDAGAAAPKPVVAAPKPARPLSPAAKIVLKAMDEAAGAFGIVDTSLREIGDRCNMTYEHVRGQITNLLANGVLVEVEAAKKGRTKAYMVTGVPQ</sequence>
<proteinExistence type="predicted"/>
<dbReference type="Proteomes" id="UP000003250">
    <property type="component" value="Unassembled WGS sequence"/>
</dbReference>
<dbReference type="OrthoDB" id="8100720at2"/>
<organism evidence="1 2">
    <name type="scientific">Mesorhizobium alhagi CCNWXJ12-2</name>
    <dbReference type="NCBI Taxonomy" id="1107882"/>
    <lineage>
        <taxon>Bacteria</taxon>
        <taxon>Pseudomonadati</taxon>
        <taxon>Pseudomonadota</taxon>
        <taxon>Alphaproteobacteria</taxon>
        <taxon>Hyphomicrobiales</taxon>
        <taxon>Phyllobacteriaceae</taxon>
        <taxon>Allomesorhizobium</taxon>
    </lineage>
</organism>
<dbReference type="RefSeq" id="WP_008835362.1">
    <property type="nucleotide sequence ID" value="NZ_AHAM01000058.1"/>
</dbReference>
<evidence type="ECO:0000313" key="2">
    <source>
        <dbReference type="Proteomes" id="UP000003250"/>
    </source>
</evidence>
<protein>
    <submittedName>
        <fullName evidence="1">Uncharacterized protein</fullName>
    </submittedName>
</protein>
<dbReference type="PATRIC" id="fig|1107882.3.peg.1681"/>
<evidence type="ECO:0000313" key="1">
    <source>
        <dbReference type="EMBL" id="EHK57653.1"/>
    </source>
</evidence>
<accession>H0HNK0</accession>
<keyword evidence="2" id="KW-1185">Reference proteome</keyword>
<dbReference type="AlphaFoldDB" id="H0HNK0"/>
<gene>
    <name evidence="1" type="ORF">MAXJ12_08614</name>
</gene>
<dbReference type="EMBL" id="AHAM01000058">
    <property type="protein sequence ID" value="EHK57653.1"/>
    <property type="molecule type" value="Genomic_DNA"/>
</dbReference>
<reference evidence="1 2" key="1">
    <citation type="journal article" date="2012" name="J. Bacteriol.">
        <title>Draft Genome Sequence of Mesorhizobium alhagi CCNWXJ12-2T, a Novel Salt-Resistant Species Isolated from the Desert of Northwestern China.</title>
        <authorList>
            <person name="Zhou M."/>
            <person name="Chen W."/>
            <person name="Chen H."/>
            <person name="Wei G."/>
        </authorList>
    </citation>
    <scope>NUCLEOTIDE SEQUENCE [LARGE SCALE GENOMIC DNA]</scope>
    <source>
        <strain evidence="1 2">CCNWXJ12-2</strain>
    </source>
</reference>
<name>H0HNK0_9HYPH</name>